<evidence type="ECO:0000313" key="9">
    <source>
        <dbReference type="EMBL" id="KRN10854.1"/>
    </source>
</evidence>
<dbReference type="EMBL" id="AYYH01000006">
    <property type="protein sequence ID" value="KRN10854.1"/>
    <property type="molecule type" value="Genomic_DNA"/>
</dbReference>
<comment type="caution">
    <text evidence="9">The sequence shown here is derived from an EMBL/GenBank/DDBJ whole genome shotgun (WGS) entry which is preliminary data.</text>
</comment>
<evidence type="ECO:0000256" key="1">
    <source>
        <dbReference type="ARBA" id="ARBA00022741"/>
    </source>
</evidence>
<evidence type="ECO:0000256" key="3">
    <source>
        <dbReference type="ARBA" id="ARBA00022801"/>
    </source>
</evidence>
<feature type="domain" description="PD-(D/E)XK endonuclease-like" evidence="8">
    <location>
        <begin position="12"/>
        <end position="212"/>
    </location>
</feature>
<evidence type="ECO:0000256" key="6">
    <source>
        <dbReference type="ARBA" id="ARBA00023125"/>
    </source>
</evidence>
<dbReference type="AlphaFoldDB" id="A0A0R2E5I3"/>
<reference evidence="9 10" key="1">
    <citation type="journal article" date="2015" name="Genome Announc.">
        <title>Expanding the biotechnology potential of lactobacilli through comparative genomics of 213 strains and associated genera.</title>
        <authorList>
            <person name="Sun Z."/>
            <person name="Harris H.M."/>
            <person name="McCann A."/>
            <person name="Guo C."/>
            <person name="Argimon S."/>
            <person name="Zhang W."/>
            <person name="Yang X."/>
            <person name="Jeffery I.B."/>
            <person name="Cooney J.C."/>
            <person name="Kagawa T.F."/>
            <person name="Liu W."/>
            <person name="Song Y."/>
            <person name="Salvetti E."/>
            <person name="Wrobel A."/>
            <person name="Rasinkangas P."/>
            <person name="Parkhill J."/>
            <person name="Rea M.C."/>
            <person name="O'Sullivan O."/>
            <person name="Ritari J."/>
            <person name="Douillard F.P."/>
            <person name="Paul Ross R."/>
            <person name="Yang R."/>
            <person name="Briner A.E."/>
            <person name="Felis G.E."/>
            <person name="de Vos W.M."/>
            <person name="Barrangou R."/>
            <person name="Klaenhammer T.R."/>
            <person name="Caufield P.W."/>
            <person name="Cui Y."/>
            <person name="Zhang H."/>
            <person name="O'Toole P.W."/>
        </authorList>
    </citation>
    <scope>NUCLEOTIDE SEQUENCE [LARGE SCALE GENOMIC DNA]</scope>
    <source>
        <strain evidence="9 10">DSM 20444</strain>
    </source>
</reference>
<proteinExistence type="predicted"/>
<dbReference type="Pfam" id="PF12705">
    <property type="entry name" value="PDDEXK_1"/>
    <property type="match status" value="1"/>
</dbReference>
<evidence type="ECO:0000259" key="8">
    <source>
        <dbReference type="Pfam" id="PF12705"/>
    </source>
</evidence>
<dbReference type="GO" id="GO:0004386">
    <property type="term" value="F:helicase activity"/>
    <property type="evidence" value="ECO:0007669"/>
    <property type="project" value="UniProtKB-KW"/>
</dbReference>
<keyword evidence="5" id="KW-0067">ATP-binding</keyword>
<evidence type="ECO:0000256" key="7">
    <source>
        <dbReference type="ARBA" id="ARBA00023204"/>
    </source>
</evidence>
<sequence length="349" mass="40923">MLYIEKRRINTDNVYTIFGSECHEIIQDYLAKKIDRAEMSKSWASFVERWEDDPTSFQFDTKKIESGYLDNLTHYFKHTEGLNYPVRNEKPVIAKLHDKDGKLLVFVGYVDSEYTDEDGNLHLIDFKTSSKTTFTPKNLPKKSMQLLLYAIAEHQRTGIPYDKIKCKFDMQKYCTVHYQLESGKWKTSAQERSQWVTKMANKLKTKLPKVDIDPITAEEMIKTASDFNNMDNLPESIQKQFFITNYYIEVKISEETCDKLEKKITGYCNDIYDLESKEDIKTYLEINYPYDPDNFYCKKLCAYHSSREFKEENGMIEPEVTESLEVNDIFGGEDESSTNDDDLLNLLLN</sequence>
<dbReference type="GO" id="GO:0005524">
    <property type="term" value="F:ATP binding"/>
    <property type="evidence" value="ECO:0007669"/>
    <property type="project" value="UniProtKB-KW"/>
</dbReference>
<dbReference type="PATRIC" id="fig|1046596.6.peg.2201"/>
<keyword evidence="3" id="KW-0378">Hydrolase</keyword>
<gene>
    <name evidence="9" type="ORF">FD00_GL002097</name>
</gene>
<keyword evidence="6" id="KW-0238">DNA-binding</keyword>
<keyword evidence="1" id="KW-0547">Nucleotide-binding</keyword>
<evidence type="ECO:0000256" key="2">
    <source>
        <dbReference type="ARBA" id="ARBA00022763"/>
    </source>
</evidence>
<organism evidence="9 10">
    <name type="scientific">Liquorilactobacillus mali KCTC 3596 = DSM 20444</name>
    <dbReference type="NCBI Taxonomy" id="1046596"/>
    <lineage>
        <taxon>Bacteria</taxon>
        <taxon>Bacillati</taxon>
        <taxon>Bacillota</taxon>
        <taxon>Bacilli</taxon>
        <taxon>Lactobacillales</taxon>
        <taxon>Lactobacillaceae</taxon>
        <taxon>Liquorilactobacillus</taxon>
    </lineage>
</organism>
<keyword evidence="7" id="KW-0234">DNA repair</keyword>
<dbReference type="Proteomes" id="UP000050898">
    <property type="component" value="Unassembled WGS sequence"/>
</dbReference>
<dbReference type="InterPro" id="IPR011604">
    <property type="entry name" value="PDDEXK-like_dom_sf"/>
</dbReference>
<dbReference type="GO" id="GO:0003677">
    <property type="term" value="F:DNA binding"/>
    <property type="evidence" value="ECO:0007669"/>
    <property type="project" value="UniProtKB-KW"/>
</dbReference>
<evidence type="ECO:0000256" key="5">
    <source>
        <dbReference type="ARBA" id="ARBA00022840"/>
    </source>
</evidence>
<dbReference type="InterPro" id="IPR038726">
    <property type="entry name" value="PDDEXK_AddAB-type"/>
</dbReference>
<keyword evidence="2" id="KW-0227">DNA damage</keyword>
<evidence type="ECO:0000313" key="10">
    <source>
        <dbReference type="Proteomes" id="UP000050898"/>
    </source>
</evidence>
<dbReference type="GO" id="GO:0006281">
    <property type="term" value="P:DNA repair"/>
    <property type="evidence" value="ECO:0007669"/>
    <property type="project" value="UniProtKB-KW"/>
</dbReference>
<accession>A0A0R2E5I3</accession>
<keyword evidence="10" id="KW-1185">Reference proteome</keyword>
<dbReference type="Gene3D" id="3.90.320.10">
    <property type="match status" value="1"/>
</dbReference>
<name>A0A0R2E5I3_9LACO</name>
<evidence type="ECO:0000256" key="4">
    <source>
        <dbReference type="ARBA" id="ARBA00022806"/>
    </source>
</evidence>
<dbReference type="GO" id="GO:0016787">
    <property type="term" value="F:hydrolase activity"/>
    <property type="evidence" value="ECO:0007669"/>
    <property type="project" value="UniProtKB-KW"/>
</dbReference>
<keyword evidence="4" id="KW-0347">Helicase</keyword>
<protein>
    <recommendedName>
        <fullName evidence="8">PD-(D/E)XK endonuclease-like domain-containing protein</fullName>
    </recommendedName>
</protein>